<organism evidence="2 3">
    <name type="scientific">Natronospira bacteriovora</name>
    <dbReference type="NCBI Taxonomy" id="3069753"/>
    <lineage>
        <taxon>Bacteria</taxon>
        <taxon>Pseudomonadati</taxon>
        <taxon>Pseudomonadota</taxon>
        <taxon>Gammaproteobacteria</taxon>
        <taxon>Natronospirales</taxon>
        <taxon>Natronospiraceae</taxon>
        <taxon>Natronospira</taxon>
    </lineage>
</organism>
<comment type="caution">
    <text evidence="2">The sequence shown here is derived from an EMBL/GenBank/DDBJ whole genome shotgun (WGS) entry which is preliminary data.</text>
</comment>
<keyword evidence="1" id="KW-0472">Membrane</keyword>
<feature type="transmembrane region" description="Helical" evidence="1">
    <location>
        <begin position="12"/>
        <end position="34"/>
    </location>
</feature>
<dbReference type="InterPro" id="IPR010865">
    <property type="entry name" value="DUF1499"/>
</dbReference>
<reference evidence="2 3" key="1">
    <citation type="submission" date="2023-08" db="EMBL/GenBank/DDBJ databases">
        <title>Whole-genome sequencing of halo(alkali)philic microorganisms from hypersaline lakes.</title>
        <authorList>
            <person name="Sorokin D.Y."/>
            <person name="Abbas B."/>
            <person name="Merkel A.Y."/>
        </authorList>
    </citation>
    <scope>NUCLEOTIDE SEQUENCE [LARGE SCALE GENOMIC DNA]</scope>
    <source>
        <strain evidence="2 3">AB-CW4</strain>
    </source>
</reference>
<evidence type="ECO:0000313" key="3">
    <source>
        <dbReference type="Proteomes" id="UP001239019"/>
    </source>
</evidence>
<dbReference type="Proteomes" id="UP001239019">
    <property type="component" value="Unassembled WGS sequence"/>
</dbReference>
<dbReference type="EMBL" id="JAVDDT010000002">
    <property type="protein sequence ID" value="MDQ2068898.1"/>
    <property type="molecule type" value="Genomic_DNA"/>
</dbReference>
<keyword evidence="3" id="KW-1185">Reference proteome</keyword>
<protein>
    <submittedName>
        <fullName evidence="2">DUF1499 domain-containing protein</fullName>
    </submittedName>
</protein>
<proteinExistence type="predicted"/>
<sequence>MLRVSTDRVRQWLPVAAWLLLAAAIVALALLALAGPAYRSGLLELSSAFGLFRYGAWTGLLVALLALPVAGLCLWLGRAHQSLAVALIALLIGAISVGLPYSWLQKARSVPPIHDISTDTEEPPAFEAIAPLRADAPNPVAYAGEETARQQREAYPDLETMILNVDRNTAVEAAVHVAQSMRWILVDVDAPEGRIEATATTRWFGFKDDVVIRIRETTRGSELDIRSKSRVGRSDVGANAERIREFRARLEARLQEDMP</sequence>
<accession>A0ABU0W4F0</accession>
<gene>
    <name evidence="2" type="ORF">RBH19_03290</name>
</gene>
<keyword evidence="1" id="KW-0812">Transmembrane</keyword>
<evidence type="ECO:0000256" key="1">
    <source>
        <dbReference type="SAM" id="Phobius"/>
    </source>
</evidence>
<name>A0ABU0W4F0_9GAMM</name>
<evidence type="ECO:0000313" key="2">
    <source>
        <dbReference type="EMBL" id="MDQ2068898.1"/>
    </source>
</evidence>
<keyword evidence="1" id="KW-1133">Transmembrane helix</keyword>
<dbReference type="RefSeq" id="WP_306727395.1">
    <property type="nucleotide sequence ID" value="NZ_JAVDDT010000002.1"/>
</dbReference>
<feature type="transmembrane region" description="Helical" evidence="1">
    <location>
        <begin position="83"/>
        <end position="104"/>
    </location>
</feature>
<dbReference type="Pfam" id="PF07386">
    <property type="entry name" value="DUF1499"/>
    <property type="match status" value="1"/>
</dbReference>
<feature type="transmembrane region" description="Helical" evidence="1">
    <location>
        <begin position="54"/>
        <end position="76"/>
    </location>
</feature>